<organism evidence="2">
    <name type="scientific">Pseudo-nitzschia australis</name>
    <dbReference type="NCBI Taxonomy" id="44445"/>
    <lineage>
        <taxon>Eukaryota</taxon>
        <taxon>Sar</taxon>
        <taxon>Stramenopiles</taxon>
        <taxon>Ochrophyta</taxon>
        <taxon>Bacillariophyta</taxon>
        <taxon>Bacillariophyceae</taxon>
        <taxon>Bacillariophycidae</taxon>
        <taxon>Bacillariales</taxon>
        <taxon>Bacillariaceae</taxon>
        <taxon>Pseudo-nitzschia</taxon>
    </lineage>
</organism>
<feature type="compositionally biased region" description="Low complexity" evidence="1">
    <location>
        <begin position="53"/>
        <end position="65"/>
    </location>
</feature>
<feature type="compositionally biased region" description="Low complexity" evidence="1">
    <location>
        <begin position="18"/>
        <end position="34"/>
    </location>
</feature>
<reference evidence="2" key="1">
    <citation type="submission" date="2021-01" db="EMBL/GenBank/DDBJ databases">
        <authorList>
            <person name="Corre E."/>
            <person name="Pelletier E."/>
            <person name="Niang G."/>
            <person name="Scheremetjew M."/>
            <person name="Finn R."/>
            <person name="Kale V."/>
            <person name="Holt S."/>
            <person name="Cochrane G."/>
            <person name="Meng A."/>
            <person name="Brown T."/>
            <person name="Cohen L."/>
        </authorList>
    </citation>
    <scope>NUCLEOTIDE SEQUENCE</scope>
    <source>
        <strain evidence="2">10249 10 AB</strain>
    </source>
</reference>
<name>A0A7S4A9A2_9STRA</name>
<evidence type="ECO:0000313" key="2">
    <source>
        <dbReference type="EMBL" id="CAE0707299.1"/>
    </source>
</evidence>
<protein>
    <submittedName>
        <fullName evidence="2">Uncharacterized protein</fullName>
    </submittedName>
</protein>
<proteinExistence type="predicted"/>
<accession>A0A7S4A9A2</accession>
<dbReference type="EMBL" id="HBIX01000025">
    <property type="protein sequence ID" value="CAE0707299.1"/>
    <property type="molecule type" value="Transcribed_RNA"/>
</dbReference>
<feature type="region of interest" description="Disordered" evidence="1">
    <location>
        <begin position="1"/>
        <end position="65"/>
    </location>
</feature>
<gene>
    <name evidence="2" type="ORF">PAUS00366_LOCUS19</name>
</gene>
<evidence type="ECO:0000256" key="1">
    <source>
        <dbReference type="SAM" id="MobiDB-lite"/>
    </source>
</evidence>
<dbReference type="AlphaFoldDB" id="A0A7S4A9A2"/>
<sequence>MVWMPLMNKTNMRRRKSQSPSSSSDSSPKVNSNRTFFGSKHKRRSLRKRDSSITEASSMSSSAFAETDSASWRVENIRESSPNAQDWWKDIGAPDTIDVYPEVTGGNTADDASPKVVINAHVSSQHKKFHNCGFETWVRAREEWKQRTVETVPEKPVLVDRAQLVKGIKRATSQRTYELHRNIALPDMIRIYTEIWDGEGH</sequence>